<dbReference type="InterPro" id="IPR000182">
    <property type="entry name" value="GNAT_dom"/>
</dbReference>
<dbReference type="Gene3D" id="3.40.630.30">
    <property type="match status" value="1"/>
</dbReference>
<dbReference type="RefSeq" id="WP_250926882.1">
    <property type="nucleotide sequence ID" value="NZ_JAMQBK010000004.1"/>
</dbReference>
<gene>
    <name evidence="2" type="ORF">NB063_01090</name>
</gene>
<accession>A0ABT0TX87</accession>
<evidence type="ECO:0000313" key="3">
    <source>
        <dbReference type="Proteomes" id="UP001202961"/>
    </source>
</evidence>
<comment type="caution">
    <text evidence="2">The sequence shown here is derived from an EMBL/GenBank/DDBJ whole genome shotgun (WGS) entry which is preliminary data.</text>
</comment>
<dbReference type="PANTHER" id="PTHR43138">
    <property type="entry name" value="ACETYLTRANSFERASE, GNAT FAMILY"/>
    <property type="match status" value="1"/>
</dbReference>
<evidence type="ECO:0000313" key="2">
    <source>
        <dbReference type="EMBL" id="MCM2369208.1"/>
    </source>
</evidence>
<feature type="domain" description="N-acetyltransferase" evidence="1">
    <location>
        <begin position="2"/>
        <end position="164"/>
    </location>
</feature>
<name>A0ABT0TX87_9BACT</name>
<protein>
    <submittedName>
        <fullName evidence="2">GNAT family N-acetyltransferase</fullName>
    </submittedName>
</protein>
<dbReference type="Pfam" id="PF00583">
    <property type="entry name" value="Acetyltransf_1"/>
    <property type="match status" value="1"/>
</dbReference>
<dbReference type="SUPFAM" id="SSF55729">
    <property type="entry name" value="Acyl-CoA N-acyltransferases (Nat)"/>
    <property type="match status" value="1"/>
</dbReference>
<sequence>MLTIRLFEEADWNATWRIVEPVFRAGDTYPYSPDITRDEAFDVWVAIPQATYIAIDDENGAILGTYYIKPNQPAQGSHVCNCGYIVSDAARGRGVASQMCEHSQQEAVRRGFRAMQYNLVVATNEGAVRLWQKLGFQIVGTLSEAFKHPILGYVDAHVMYKKLTI</sequence>
<dbReference type="InterPro" id="IPR052742">
    <property type="entry name" value="Mito_N-acetyltransferase"/>
</dbReference>
<evidence type="ECO:0000259" key="1">
    <source>
        <dbReference type="PROSITE" id="PS51186"/>
    </source>
</evidence>
<dbReference type="InterPro" id="IPR016181">
    <property type="entry name" value="Acyl_CoA_acyltransferase"/>
</dbReference>
<reference evidence="2 3" key="1">
    <citation type="journal article" date="2022" name="Syst. Appl. Microbiol.">
        <title>Rhodopirellula aestuarii sp. nov., a novel member of the genus Rhodopirellula isolated from brackish sediments collected in the Tagus River estuary, Portugal.</title>
        <authorList>
            <person name="Vitorino I.R."/>
            <person name="Klimek D."/>
            <person name="Calusinska M."/>
            <person name="Lobo-da-Cunha A."/>
            <person name="Vasconcelos V."/>
            <person name="Lage O.M."/>
        </authorList>
    </citation>
    <scope>NUCLEOTIDE SEQUENCE [LARGE SCALE GENOMIC DNA]</scope>
    <source>
        <strain evidence="2 3">ICT_H3.1</strain>
    </source>
</reference>
<dbReference type="PANTHER" id="PTHR43138:SF1">
    <property type="entry name" value="N-ACETYLTRANSFERASE ACA1"/>
    <property type="match status" value="1"/>
</dbReference>
<keyword evidence="3" id="KW-1185">Reference proteome</keyword>
<dbReference type="EMBL" id="JAMQBK010000004">
    <property type="protein sequence ID" value="MCM2369208.1"/>
    <property type="molecule type" value="Genomic_DNA"/>
</dbReference>
<dbReference type="PROSITE" id="PS51186">
    <property type="entry name" value="GNAT"/>
    <property type="match status" value="1"/>
</dbReference>
<organism evidence="2 3">
    <name type="scientific">Aporhodopirellula aestuarii</name>
    <dbReference type="NCBI Taxonomy" id="2950107"/>
    <lineage>
        <taxon>Bacteria</taxon>
        <taxon>Pseudomonadati</taxon>
        <taxon>Planctomycetota</taxon>
        <taxon>Planctomycetia</taxon>
        <taxon>Pirellulales</taxon>
        <taxon>Pirellulaceae</taxon>
        <taxon>Aporhodopirellula</taxon>
    </lineage>
</organism>
<proteinExistence type="predicted"/>
<dbReference type="Proteomes" id="UP001202961">
    <property type="component" value="Unassembled WGS sequence"/>
</dbReference>
<dbReference type="CDD" id="cd04301">
    <property type="entry name" value="NAT_SF"/>
    <property type="match status" value="1"/>
</dbReference>